<dbReference type="InterPro" id="IPR001753">
    <property type="entry name" value="Enoyl-CoA_hydra/iso"/>
</dbReference>
<dbReference type="EMBL" id="JAPWIS010000028">
    <property type="protein sequence ID" value="MCZ4589118.1"/>
    <property type="molecule type" value="Genomic_DNA"/>
</dbReference>
<dbReference type="PANTHER" id="PTHR43459:SF1">
    <property type="entry name" value="EG:BACN32G11.4 PROTEIN"/>
    <property type="match status" value="1"/>
</dbReference>
<keyword evidence="5" id="KW-1185">Reference proteome</keyword>
<organism evidence="1 4">
    <name type="scientific">Rhodococcus opacus</name>
    <name type="common">Nocardia opaca</name>
    <dbReference type="NCBI Taxonomy" id="37919"/>
    <lineage>
        <taxon>Bacteria</taxon>
        <taxon>Bacillati</taxon>
        <taxon>Actinomycetota</taxon>
        <taxon>Actinomycetes</taxon>
        <taxon>Mycobacteriales</taxon>
        <taxon>Nocardiaceae</taxon>
        <taxon>Rhodococcus</taxon>
    </lineage>
</organism>
<reference evidence="3" key="3">
    <citation type="submission" date="2023-07" db="EMBL/GenBank/DDBJ databases">
        <title>Genomic analysis of Rhodococcus opacus VOC-14 with glycol ethers degradation activity.</title>
        <authorList>
            <person name="Narkevich D.A."/>
            <person name="Hlushen A.M."/>
            <person name="Akhremchuk A.E."/>
            <person name="Sikolenko M.A."/>
            <person name="Valentovich L.N."/>
        </authorList>
    </citation>
    <scope>NUCLEOTIDE SEQUENCE</scope>
    <source>
        <strain evidence="3">VOC-14</strain>
    </source>
</reference>
<dbReference type="AlphaFoldDB" id="A0A1B1KEJ2"/>
<dbReference type="Proteomes" id="UP000186108">
    <property type="component" value="Chromosome"/>
</dbReference>
<accession>A0A1B1KEJ2</accession>
<reference evidence="1 4" key="1">
    <citation type="submission" date="2014-07" db="EMBL/GenBank/DDBJ databases">
        <authorList>
            <person name="Zhang J.E."/>
            <person name="Yang H."/>
            <person name="Guo J."/>
            <person name="Deng Z."/>
            <person name="Luo H."/>
            <person name="Luo M."/>
            <person name="Zhao B."/>
        </authorList>
    </citation>
    <scope>NUCLEOTIDE SEQUENCE [LARGE SCALE GENOMIC DNA]</scope>
    <source>
        <strain evidence="1 4">1CP</strain>
    </source>
</reference>
<dbReference type="PATRIC" id="fig|37919.13.peg.6701"/>
<dbReference type="EMBL" id="CP009111">
    <property type="protein sequence ID" value="ANS31034.1"/>
    <property type="molecule type" value="Genomic_DNA"/>
</dbReference>
<dbReference type="Proteomes" id="UP001066327">
    <property type="component" value="Unassembled WGS sequence"/>
</dbReference>
<dbReference type="SUPFAM" id="SSF52096">
    <property type="entry name" value="ClpP/crotonase"/>
    <property type="match status" value="1"/>
</dbReference>
<dbReference type="RefSeq" id="WP_005568435.1">
    <property type="nucleotide sequence ID" value="NZ_CAJUXZ010000001.1"/>
</dbReference>
<gene>
    <name evidence="2" type="ORF">O4328_36645</name>
    <name evidence="3" type="ORF">Q5707_33875</name>
    <name evidence="1" type="ORF">R1CP_32050</name>
</gene>
<dbReference type="PANTHER" id="PTHR43459">
    <property type="entry name" value="ENOYL-COA HYDRATASE"/>
    <property type="match status" value="1"/>
</dbReference>
<reference evidence="2" key="2">
    <citation type="submission" date="2022-12" db="EMBL/GenBank/DDBJ databases">
        <authorList>
            <person name="Krivoruchko A.V."/>
            <person name="Elkin A."/>
        </authorList>
    </citation>
    <scope>NUCLEOTIDE SEQUENCE</scope>
    <source>
        <strain evidence="2">IEGM 249</strain>
    </source>
</reference>
<sequence>MSGHVHCAIEDATATVVLDNPGRRNAVSFAVLEELRAVITTLARSPDVRVVILSGQGSDFSVGADLAAPAESRTLRRDSVVADTARLRHVSTTLLAFHQIPQVTIAAIDGACAGAGLSLAAAADFRIASDRAVFNTAFISAGLSGDLGGVWLINKMLGGAHARELFLTPGKLTAERAHQLGLVNSVTSAQSLHGTARELAHRLATSAPLALRAMKRNLLHSSTAPLGDYLLAEVDRMVQCFHSDDAREAAEAFLHKREAAFTGH</sequence>
<name>A0A1B1KEJ2_RHOOP</name>
<evidence type="ECO:0000313" key="3">
    <source>
        <dbReference type="EMBL" id="WLF46818.1"/>
    </source>
</evidence>
<protein>
    <submittedName>
        <fullName evidence="2">Enoyl-CoA hydratase-related protein</fullName>
    </submittedName>
    <submittedName>
        <fullName evidence="1">Enoyl-CoA hydratase/carnithine racemase</fullName>
    </submittedName>
</protein>
<dbReference type="EMBL" id="CP130953">
    <property type="protein sequence ID" value="WLF46818.1"/>
    <property type="molecule type" value="Genomic_DNA"/>
</dbReference>
<dbReference type="InterPro" id="IPR029045">
    <property type="entry name" value="ClpP/crotonase-like_dom_sf"/>
</dbReference>
<dbReference type="Gene3D" id="3.90.226.10">
    <property type="entry name" value="2-enoyl-CoA Hydratase, Chain A, domain 1"/>
    <property type="match status" value="1"/>
</dbReference>
<dbReference type="CDD" id="cd06558">
    <property type="entry name" value="crotonase-like"/>
    <property type="match status" value="1"/>
</dbReference>
<dbReference type="Pfam" id="PF00378">
    <property type="entry name" value="ECH_1"/>
    <property type="match status" value="1"/>
</dbReference>
<dbReference type="GO" id="GO:0003824">
    <property type="term" value="F:catalytic activity"/>
    <property type="evidence" value="ECO:0007669"/>
    <property type="project" value="UniProtKB-ARBA"/>
</dbReference>
<evidence type="ECO:0000313" key="5">
    <source>
        <dbReference type="Proteomes" id="UP001066327"/>
    </source>
</evidence>
<evidence type="ECO:0000313" key="4">
    <source>
        <dbReference type="Proteomes" id="UP000186108"/>
    </source>
</evidence>
<evidence type="ECO:0000313" key="1">
    <source>
        <dbReference type="EMBL" id="ANS31034.1"/>
    </source>
</evidence>
<evidence type="ECO:0000313" key="2">
    <source>
        <dbReference type="EMBL" id="MCZ4589118.1"/>
    </source>
</evidence>
<dbReference type="Proteomes" id="UP001231166">
    <property type="component" value="Chromosome"/>
</dbReference>
<proteinExistence type="predicted"/>